<dbReference type="AlphaFoldDB" id="A0A919EA53"/>
<organism evidence="8 9">
    <name type="scientific">Kordiimonas sediminis</name>
    <dbReference type="NCBI Taxonomy" id="1735581"/>
    <lineage>
        <taxon>Bacteria</taxon>
        <taxon>Pseudomonadati</taxon>
        <taxon>Pseudomonadota</taxon>
        <taxon>Alphaproteobacteria</taxon>
        <taxon>Kordiimonadales</taxon>
        <taxon>Kordiimonadaceae</taxon>
        <taxon>Kordiimonas</taxon>
    </lineage>
</organism>
<reference evidence="8" key="1">
    <citation type="journal article" date="2014" name="Int. J. Syst. Evol. Microbiol.">
        <title>Complete genome sequence of Corynebacterium casei LMG S-19264T (=DSM 44701T), isolated from a smear-ripened cheese.</title>
        <authorList>
            <consortium name="US DOE Joint Genome Institute (JGI-PGF)"/>
            <person name="Walter F."/>
            <person name="Albersmeier A."/>
            <person name="Kalinowski J."/>
            <person name="Ruckert C."/>
        </authorList>
    </citation>
    <scope>NUCLEOTIDE SEQUENCE</scope>
    <source>
        <strain evidence="8">KCTC 42590</strain>
    </source>
</reference>
<dbReference type="EMBL" id="BNCI01000002">
    <property type="protein sequence ID" value="GHF29285.1"/>
    <property type="molecule type" value="Genomic_DNA"/>
</dbReference>
<comment type="subcellular location">
    <subcellularLocation>
        <location evidence="1">Cell membrane</location>
        <topology evidence="1">Multi-pass membrane protein</topology>
    </subcellularLocation>
</comment>
<proteinExistence type="inferred from homology"/>
<keyword evidence="5 7" id="KW-1133">Transmembrane helix</keyword>
<evidence type="ECO:0000256" key="3">
    <source>
        <dbReference type="ARBA" id="ARBA00022475"/>
    </source>
</evidence>
<evidence type="ECO:0008006" key="10">
    <source>
        <dbReference type="Google" id="ProtNLM"/>
    </source>
</evidence>
<dbReference type="InterPro" id="IPR051907">
    <property type="entry name" value="DoxX-like_oxidoreductase"/>
</dbReference>
<evidence type="ECO:0000313" key="8">
    <source>
        <dbReference type="EMBL" id="GHF29285.1"/>
    </source>
</evidence>
<dbReference type="RefSeq" id="WP_191253556.1">
    <property type="nucleotide sequence ID" value="NZ_BNCI01000002.1"/>
</dbReference>
<evidence type="ECO:0000256" key="5">
    <source>
        <dbReference type="ARBA" id="ARBA00022989"/>
    </source>
</evidence>
<feature type="transmembrane region" description="Helical" evidence="7">
    <location>
        <begin position="91"/>
        <end position="116"/>
    </location>
</feature>
<evidence type="ECO:0000256" key="2">
    <source>
        <dbReference type="ARBA" id="ARBA00006679"/>
    </source>
</evidence>
<evidence type="ECO:0000256" key="7">
    <source>
        <dbReference type="SAM" id="Phobius"/>
    </source>
</evidence>
<sequence length="156" mass="17691">MNSMRILMEKSCQKLESVLSFQDYGLLFFRVWIGQVFYQSGRTKVDAASGYFTPSDIALYLFEDDYGFAGEIWGYSLPQLMAQLAIYMETLLPLMLLIGLLTRLSALGLLGMTAVIQFYVYPASFMEHAVWAAVLLPLVMMGPGKLSVDHFFRSRK</sequence>
<protein>
    <recommendedName>
        <fullName evidence="10">DoxX family protein</fullName>
    </recommendedName>
</protein>
<evidence type="ECO:0000256" key="1">
    <source>
        <dbReference type="ARBA" id="ARBA00004651"/>
    </source>
</evidence>
<name>A0A919EA53_9PROT</name>
<keyword evidence="3" id="KW-1003">Cell membrane</keyword>
<feature type="transmembrane region" description="Helical" evidence="7">
    <location>
        <begin position="128"/>
        <end position="148"/>
    </location>
</feature>
<evidence type="ECO:0000256" key="6">
    <source>
        <dbReference type="ARBA" id="ARBA00023136"/>
    </source>
</evidence>
<dbReference type="PANTHER" id="PTHR33452">
    <property type="entry name" value="OXIDOREDUCTASE CATD-RELATED"/>
    <property type="match status" value="1"/>
</dbReference>
<comment type="similarity">
    <text evidence="2">Belongs to the DoxX family.</text>
</comment>
<dbReference type="PANTHER" id="PTHR33452:SF1">
    <property type="entry name" value="INNER MEMBRANE PROTEIN YPHA-RELATED"/>
    <property type="match status" value="1"/>
</dbReference>
<evidence type="ECO:0000313" key="9">
    <source>
        <dbReference type="Proteomes" id="UP000630923"/>
    </source>
</evidence>
<gene>
    <name evidence="8" type="ORF">GCM10017044_25670</name>
</gene>
<comment type="caution">
    <text evidence="8">The sequence shown here is derived from an EMBL/GenBank/DDBJ whole genome shotgun (WGS) entry which is preliminary data.</text>
</comment>
<dbReference type="GO" id="GO:0005886">
    <property type="term" value="C:plasma membrane"/>
    <property type="evidence" value="ECO:0007669"/>
    <property type="project" value="UniProtKB-SubCell"/>
</dbReference>
<accession>A0A919EA53</accession>
<reference evidence="8" key="2">
    <citation type="submission" date="2020-09" db="EMBL/GenBank/DDBJ databases">
        <authorList>
            <person name="Sun Q."/>
            <person name="Kim S."/>
        </authorList>
    </citation>
    <scope>NUCLEOTIDE SEQUENCE</scope>
    <source>
        <strain evidence="8">KCTC 42590</strain>
    </source>
</reference>
<dbReference type="Pfam" id="PF07681">
    <property type="entry name" value="DoxX"/>
    <property type="match status" value="1"/>
</dbReference>
<keyword evidence="9" id="KW-1185">Reference proteome</keyword>
<keyword evidence="6 7" id="KW-0472">Membrane</keyword>
<dbReference type="InterPro" id="IPR032808">
    <property type="entry name" value="DoxX"/>
</dbReference>
<dbReference type="Proteomes" id="UP000630923">
    <property type="component" value="Unassembled WGS sequence"/>
</dbReference>
<evidence type="ECO:0000256" key="4">
    <source>
        <dbReference type="ARBA" id="ARBA00022692"/>
    </source>
</evidence>
<keyword evidence="4 7" id="KW-0812">Transmembrane</keyword>